<evidence type="ECO:0000256" key="4">
    <source>
        <dbReference type="ARBA" id="ARBA00023163"/>
    </source>
</evidence>
<reference evidence="6 7" key="1">
    <citation type="submission" date="2017-08" db="EMBL/GenBank/DDBJ databases">
        <title>Draft Genome Sequence of Hafnia alvei CITHA-6 Isolated from Raw Bovine Milk.</title>
        <authorList>
            <person name="Culligan E.P."/>
            <person name="Mcsweeney A."/>
            <person name="O'Doherty C."/>
            <person name="Gleeson E."/>
            <person name="O'Riordan D."/>
            <person name="Sleator R.D."/>
        </authorList>
    </citation>
    <scope>NUCLEOTIDE SEQUENCE [LARGE SCALE GENOMIC DNA]</scope>
    <source>
        <strain evidence="6 7">CITHA-6</strain>
    </source>
</reference>
<dbReference type="SUPFAM" id="SSF53850">
    <property type="entry name" value="Periplasmic binding protein-like II"/>
    <property type="match status" value="1"/>
</dbReference>
<dbReference type="KEGG" id="hpar:AL518_15035"/>
<accession>A0A2A2MGW2</accession>
<dbReference type="CDD" id="cd08422">
    <property type="entry name" value="PBP2_CrgA_like"/>
    <property type="match status" value="1"/>
</dbReference>
<dbReference type="Pfam" id="PF03466">
    <property type="entry name" value="LysR_substrate"/>
    <property type="match status" value="1"/>
</dbReference>
<dbReference type="InterPro" id="IPR058163">
    <property type="entry name" value="LysR-type_TF_proteobact-type"/>
</dbReference>
<keyword evidence="7" id="KW-1185">Reference proteome</keyword>
<dbReference type="EMBL" id="NQMS01000002">
    <property type="protein sequence ID" value="PAV97769.1"/>
    <property type="molecule type" value="Genomic_DNA"/>
</dbReference>
<dbReference type="GO" id="GO:0006351">
    <property type="term" value="P:DNA-templated transcription"/>
    <property type="evidence" value="ECO:0007669"/>
    <property type="project" value="TreeGrafter"/>
</dbReference>
<dbReference type="FunFam" id="1.10.10.10:FF:000001">
    <property type="entry name" value="LysR family transcriptional regulator"/>
    <property type="match status" value="1"/>
</dbReference>
<gene>
    <name evidence="6" type="ORF">CJD50_09000</name>
</gene>
<dbReference type="OrthoDB" id="9815676at2"/>
<evidence type="ECO:0000256" key="1">
    <source>
        <dbReference type="ARBA" id="ARBA00009437"/>
    </source>
</evidence>
<protein>
    <submittedName>
        <fullName evidence="6">LysR family transcriptional regulator</fullName>
    </submittedName>
</protein>
<dbReference type="InterPro" id="IPR000847">
    <property type="entry name" value="LysR_HTH_N"/>
</dbReference>
<keyword evidence="3" id="KW-0238">DNA-binding</keyword>
<comment type="similarity">
    <text evidence="1">Belongs to the LysR transcriptional regulatory family.</text>
</comment>
<dbReference type="Gene3D" id="3.40.190.290">
    <property type="match status" value="1"/>
</dbReference>
<feature type="domain" description="HTH lysR-type" evidence="5">
    <location>
        <begin position="8"/>
        <end position="65"/>
    </location>
</feature>
<dbReference type="GO" id="GO:0003700">
    <property type="term" value="F:DNA-binding transcription factor activity"/>
    <property type="evidence" value="ECO:0007669"/>
    <property type="project" value="InterPro"/>
</dbReference>
<proteinExistence type="inferred from homology"/>
<dbReference type="PROSITE" id="PS50931">
    <property type="entry name" value="HTH_LYSR"/>
    <property type="match status" value="1"/>
</dbReference>
<sequence>MHEQPLITDLNQLRVFSEVARYLSITKAAQAMGMPKSTVSRDVARLEHTLGTLLLTRSGRRIYLTEAGVIFAEHAQQVMSRVDEATDAVAISAATPRGTLTVRTTYVLGCSVLMPMMTAFMARFPEINVILKFENHGSIASHESDVLLAAGPLDDSSYVARKITEMKLQLYASPQYCSRRGTPQNLIDLNHHDIVDKHWPHGAGPWVEQAAHGWQMTIKPRLLLNDMLAVSEALRHGLGVGWLPSSVAQPFLQTGALVPVLPEVHCQPIEVYAIFPQRRTASPKILAFVDFLLVSIGNKNPD</sequence>
<evidence type="ECO:0000313" key="7">
    <source>
        <dbReference type="Proteomes" id="UP000218796"/>
    </source>
</evidence>
<keyword evidence="2" id="KW-0805">Transcription regulation</keyword>
<dbReference type="PANTHER" id="PTHR30537:SF5">
    <property type="entry name" value="HTH-TYPE TRANSCRIPTIONAL ACTIVATOR TTDR-RELATED"/>
    <property type="match status" value="1"/>
</dbReference>
<dbReference type="InterPro" id="IPR036388">
    <property type="entry name" value="WH-like_DNA-bd_sf"/>
</dbReference>
<dbReference type="SUPFAM" id="SSF46785">
    <property type="entry name" value="Winged helix' DNA-binding domain"/>
    <property type="match status" value="1"/>
</dbReference>
<name>A0A2A2MGW2_9GAMM</name>
<evidence type="ECO:0000256" key="3">
    <source>
        <dbReference type="ARBA" id="ARBA00023125"/>
    </source>
</evidence>
<dbReference type="RefSeq" id="WP_039186764.1">
    <property type="nucleotide sequence ID" value="NZ_CAUFSP010000001.1"/>
</dbReference>
<dbReference type="InterPro" id="IPR036390">
    <property type="entry name" value="WH_DNA-bd_sf"/>
</dbReference>
<evidence type="ECO:0000259" key="5">
    <source>
        <dbReference type="PROSITE" id="PS50931"/>
    </source>
</evidence>
<evidence type="ECO:0000313" key="6">
    <source>
        <dbReference type="EMBL" id="PAV97769.1"/>
    </source>
</evidence>
<evidence type="ECO:0000256" key="2">
    <source>
        <dbReference type="ARBA" id="ARBA00023015"/>
    </source>
</evidence>
<keyword evidence="4" id="KW-0804">Transcription</keyword>
<dbReference type="GO" id="GO:0043565">
    <property type="term" value="F:sequence-specific DNA binding"/>
    <property type="evidence" value="ECO:0007669"/>
    <property type="project" value="TreeGrafter"/>
</dbReference>
<dbReference type="InterPro" id="IPR005119">
    <property type="entry name" value="LysR_subst-bd"/>
</dbReference>
<comment type="caution">
    <text evidence="6">The sequence shown here is derived from an EMBL/GenBank/DDBJ whole genome shotgun (WGS) entry which is preliminary data.</text>
</comment>
<dbReference type="PANTHER" id="PTHR30537">
    <property type="entry name" value="HTH-TYPE TRANSCRIPTIONAL REGULATOR"/>
    <property type="match status" value="1"/>
</dbReference>
<dbReference type="AlphaFoldDB" id="A0A2A2MGW2"/>
<organism evidence="6 7">
    <name type="scientific">Hafnia paralvei</name>
    <dbReference type="NCBI Taxonomy" id="546367"/>
    <lineage>
        <taxon>Bacteria</taxon>
        <taxon>Pseudomonadati</taxon>
        <taxon>Pseudomonadota</taxon>
        <taxon>Gammaproteobacteria</taxon>
        <taxon>Enterobacterales</taxon>
        <taxon>Hafniaceae</taxon>
        <taxon>Hafnia</taxon>
    </lineage>
</organism>
<dbReference type="Pfam" id="PF00126">
    <property type="entry name" value="HTH_1"/>
    <property type="match status" value="1"/>
</dbReference>
<dbReference type="Proteomes" id="UP000218796">
    <property type="component" value="Unassembled WGS sequence"/>
</dbReference>
<dbReference type="Gene3D" id="1.10.10.10">
    <property type="entry name" value="Winged helix-like DNA-binding domain superfamily/Winged helix DNA-binding domain"/>
    <property type="match status" value="1"/>
</dbReference>